<keyword evidence="8 16" id="KW-0808">Transferase</keyword>
<evidence type="ECO:0000256" key="6">
    <source>
        <dbReference type="ARBA" id="ARBA00012102"/>
    </source>
</evidence>
<evidence type="ECO:0000256" key="16">
    <source>
        <dbReference type="HAMAP-Rule" id="MF_01274"/>
    </source>
</evidence>
<evidence type="ECO:0000256" key="3">
    <source>
        <dbReference type="ARBA" id="ARBA00004496"/>
    </source>
</evidence>
<dbReference type="Proteomes" id="UP000823889">
    <property type="component" value="Unassembled WGS sequence"/>
</dbReference>
<dbReference type="Pfam" id="PF03309">
    <property type="entry name" value="Pan_kinase"/>
    <property type="match status" value="1"/>
</dbReference>
<dbReference type="NCBIfam" id="TIGR00671">
    <property type="entry name" value="baf"/>
    <property type="match status" value="1"/>
</dbReference>
<keyword evidence="12 16" id="KW-0630">Potassium</keyword>
<evidence type="ECO:0000256" key="13">
    <source>
        <dbReference type="ARBA" id="ARBA00022993"/>
    </source>
</evidence>
<dbReference type="SUPFAM" id="SSF53067">
    <property type="entry name" value="Actin-like ATPase domain"/>
    <property type="match status" value="2"/>
</dbReference>
<proteinExistence type="inferred from homology"/>
<evidence type="ECO:0000256" key="2">
    <source>
        <dbReference type="ARBA" id="ARBA00001958"/>
    </source>
</evidence>
<name>A0A9D2RIU8_9BURK</name>
<dbReference type="EMBL" id="DWUQ01000135">
    <property type="protein sequence ID" value="HJD44650.1"/>
    <property type="molecule type" value="Genomic_DNA"/>
</dbReference>
<comment type="pathway">
    <text evidence="4 16">Cofactor biosynthesis; coenzyme A biosynthesis; CoA from (R)-pantothenate: step 1/5.</text>
</comment>
<keyword evidence="11 16" id="KW-0067">ATP-binding</keyword>
<reference evidence="17" key="1">
    <citation type="journal article" date="2021" name="PeerJ">
        <title>Extensive microbial diversity within the chicken gut microbiome revealed by metagenomics and culture.</title>
        <authorList>
            <person name="Gilroy R."/>
            <person name="Ravi A."/>
            <person name="Getino M."/>
            <person name="Pursley I."/>
            <person name="Horton D.L."/>
            <person name="Alikhan N.F."/>
            <person name="Baker D."/>
            <person name="Gharbi K."/>
            <person name="Hall N."/>
            <person name="Watson M."/>
            <person name="Adriaenssens E.M."/>
            <person name="Foster-Nyarko E."/>
            <person name="Jarju S."/>
            <person name="Secka A."/>
            <person name="Antonio M."/>
            <person name="Oren A."/>
            <person name="Chaudhuri R.R."/>
            <person name="La Ragione R."/>
            <person name="Hildebrand F."/>
            <person name="Pallen M.J."/>
        </authorList>
    </citation>
    <scope>NUCLEOTIDE SEQUENCE</scope>
    <source>
        <strain evidence="17">9264</strain>
    </source>
</reference>
<evidence type="ECO:0000256" key="14">
    <source>
        <dbReference type="ARBA" id="ARBA00038036"/>
    </source>
</evidence>
<comment type="similarity">
    <text evidence="14 16">Belongs to the type III pantothenate kinase family.</text>
</comment>
<comment type="cofactor">
    <cofactor evidence="16">
        <name>NH4(+)</name>
        <dbReference type="ChEBI" id="CHEBI:28938"/>
    </cofactor>
    <cofactor evidence="16">
        <name>K(+)</name>
        <dbReference type="ChEBI" id="CHEBI:29103"/>
    </cofactor>
    <text evidence="16">A monovalent cation. Ammonium or potassium.</text>
</comment>
<evidence type="ECO:0000256" key="7">
    <source>
        <dbReference type="ARBA" id="ARBA00022490"/>
    </source>
</evidence>
<protein>
    <recommendedName>
        <fullName evidence="15 16">Type III pantothenate kinase</fullName>
        <ecNumber evidence="6 16">2.7.1.33</ecNumber>
    </recommendedName>
    <alternativeName>
        <fullName evidence="16">PanK-III</fullName>
    </alternativeName>
    <alternativeName>
        <fullName evidence="16">Pantothenic acid kinase</fullName>
    </alternativeName>
</protein>
<accession>A0A9D2RIU8</accession>
<dbReference type="PANTHER" id="PTHR34265:SF1">
    <property type="entry name" value="TYPE III PANTOTHENATE KINASE"/>
    <property type="match status" value="1"/>
</dbReference>
<organism evidence="17 18">
    <name type="scientific">Candidatus Paenalcaligenes intestinipullorum</name>
    <dbReference type="NCBI Taxonomy" id="2838718"/>
    <lineage>
        <taxon>Bacteria</taxon>
        <taxon>Pseudomonadati</taxon>
        <taxon>Pseudomonadota</taxon>
        <taxon>Betaproteobacteria</taxon>
        <taxon>Burkholderiales</taxon>
        <taxon>Alcaligenaceae</taxon>
        <taxon>Paenalcaligenes</taxon>
    </lineage>
</organism>
<feature type="binding site" evidence="16">
    <location>
        <position position="94"/>
    </location>
    <ligand>
        <name>substrate</name>
    </ligand>
</feature>
<sequence>MYLLIDIGNTRIKIGLARQGCATREATTLAYAHHEIHHLQTWLHNQAGILTGAYGVCVADTAVREQVEQYLDELTIRATWLTGADPFPLLLNGYEHPHLLGADRWLSAIGLLHQADTHAHSFVHASFGTATTVDSILFNENQQHHDFEGGVILPGPQLMGQALALNTAQLNVGTSNVDIFPKHTQSAISTGITAAQVGAVMRQWLFTYEHSPSVPWLFGSGGASAMVREELEHAFAQQISQLSVPEAHLIWCDTPTLDGLASMAYYHHP</sequence>
<dbReference type="PANTHER" id="PTHR34265">
    <property type="entry name" value="TYPE III PANTOTHENATE KINASE"/>
    <property type="match status" value="1"/>
</dbReference>
<comment type="caution">
    <text evidence="17">The sequence shown here is derived from an EMBL/GenBank/DDBJ whole genome shotgun (WGS) entry which is preliminary data.</text>
</comment>
<feature type="binding site" evidence="16">
    <location>
        <begin position="6"/>
        <end position="13"/>
    </location>
    <ligand>
        <name>ATP</name>
        <dbReference type="ChEBI" id="CHEBI:30616"/>
    </ligand>
</feature>
<evidence type="ECO:0000256" key="15">
    <source>
        <dbReference type="ARBA" id="ARBA00040883"/>
    </source>
</evidence>
<comment type="subcellular location">
    <subcellularLocation>
        <location evidence="3 16">Cytoplasm</location>
    </subcellularLocation>
</comment>
<comment type="cofactor">
    <cofactor evidence="2">
        <name>K(+)</name>
        <dbReference type="ChEBI" id="CHEBI:29103"/>
    </cofactor>
</comment>
<evidence type="ECO:0000256" key="8">
    <source>
        <dbReference type="ARBA" id="ARBA00022679"/>
    </source>
</evidence>
<evidence type="ECO:0000256" key="10">
    <source>
        <dbReference type="ARBA" id="ARBA00022777"/>
    </source>
</evidence>
<evidence type="ECO:0000256" key="11">
    <source>
        <dbReference type="ARBA" id="ARBA00022840"/>
    </source>
</evidence>
<keyword evidence="9 16" id="KW-0547">Nucleotide-binding</keyword>
<dbReference type="HAMAP" id="MF_01274">
    <property type="entry name" value="Pantothen_kinase_3"/>
    <property type="match status" value="1"/>
</dbReference>
<dbReference type="InterPro" id="IPR004619">
    <property type="entry name" value="Type_III_PanK"/>
</dbReference>
<dbReference type="AlphaFoldDB" id="A0A9D2RIU8"/>
<dbReference type="GO" id="GO:0004594">
    <property type="term" value="F:pantothenate kinase activity"/>
    <property type="evidence" value="ECO:0007669"/>
    <property type="project" value="UniProtKB-UniRule"/>
</dbReference>
<feature type="binding site" evidence="16">
    <location>
        <begin position="101"/>
        <end position="104"/>
    </location>
    <ligand>
        <name>substrate</name>
    </ligand>
</feature>
<evidence type="ECO:0000256" key="9">
    <source>
        <dbReference type="ARBA" id="ARBA00022741"/>
    </source>
</evidence>
<evidence type="ECO:0000256" key="12">
    <source>
        <dbReference type="ARBA" id="ARBA00022958"/>
    </source>
</evidence>
<dbReference type="Gene3D" id="3.30.420.40">
    <property type="match status" value="2"/>
</dbReference>
<evidence type="ECO:0000256" key="5">
    <source>
        <dbReference type="ARBA" id="ARBA00011738"/>
    </source>
</evidence>
<dbReference type="EC" id="2.7.1.33" evidence="6 16"/>
<dbReference type="GO" id="GO:0005524">
    <property type="term" value="F:ATP binding"/>
    <property type="evidence" value="ECO:0007669"/>
    <property type="project" value="UniProtKB-UniRule"/>
</dbReference>
<evidence type="ECO:0000256" key="1">
    <source>
        <dbReference type="ARBA" id="ARBA00001206"/>
    </source>
</evidence>
<comment type="subunit">
    <text evidence="5 16">Homodimer.</text>
</comment>
<comment type="caution">
    <text evidence="16">Lacks conserved residue(s) required for the propagation of feature annotation.</text>
</comment>
<dbReference type="GO" id="GO:0015937">
    <property type="term" value="P:coenzyme A biosynthetic process"/>
    <property type="evidence" value="ECO:0007669"/>
    <property type="project" value="UniProtKB-UniRule"/>
</dbReference>
<comment type="catalytic activity">
    <reaction evidence="1 16">
        <text>(R)-pantothenate + ATP = (R)-4'-phosphopantothenate + ADP + H(+)</text>
        <dbReference type="Rhea" id="RHEA:16373"/>
        <dbReference type="ChEBI" id="CHEBI:10986"/>
        <dbReference type="ChEBI" id="CHEBI:15378"/>
        <dbReference type="ChEBI" id="CHEBI:29032"/>
        <dbReference type="ChEBI" id="CHEBI:30616"/>
        <dbReference type="ChEBI" id="CHEBI:456216"/>
        <dbReference type="EC" id="2.7.1.33"/>
    </reaction>
</comment>
<evidence type="ECO:0000313" key="17">
    <source>
        <dbReference type="EMBL" id="HJD44650.1"/>
    </source>
</evidence>
<feature type="active site" description="Proton acceptor" evidence="16">
    <location>
        <position position="103"/>
    </location>
</feature>
<keyword evidence="13 16" id="KW-0173">Coenzyme A biosynthesis</keyword>
<dbReference type="InterPro" id="IPR043129">
    <property type="entry name" value="ATPase_NBD"/>
</dbReference>
<dbReference type="CDD" id="cd24015">
    <property type="entry name" value="ASKHA_NBD_PanK-III"/>
    <property type="match status" value="1"/>
</dbReference>
<dbReference type="GO" id="GO:0005737">
    <property type="term" value="C:cytoplasm"/>
    <property type="evidence" value="ECO:0007669"/>
    <property type="project" value="UniProtKB-SubCell"/>
</dbReference>
<keyword evidence="10 16" id="KW-0418">Kinase</keyword>
<feature type="binding site" evidence="16">
    <location>
        <position position="184"/>
    </location>
    <ligand>
        <name>substrate</name>
    </ligand>
</feature>
<feature type="binding site" evidence="16">
    <location>
        <position position="129"/>
    </location>
    <ligand>
        <name>ATP</name>
        <dbReference type="ChEBI" id="CHEBI:30616"/>
    </ligand>
</feature>
<reference evidence="17" key="2">
    <citation type="submission" date="2021-04" db="EMBL/GenBank/DDBJ databases">
        <authorList>
            <person name="Gilroy R."/>
        </authorList>
    </citation>
    <scope>NUCLEOTIDE SEQUENCE</scope>
    <source>
        <strain evidence="17">9264</strain>
    </source>
</reference>
<evidence type="ECO:0000256" key="4">
    <source>
        <dbReference type="ARBA" id="ARBA00005225"/>
    </source>
</evidence>
<gene>
    <name evidence="16" type="primary">coaX</name>
    <name evidence="17" type="ORF">H9906_06445</name>
</gene>
<keyword evidence="7 16" id="KW-0963">Cytoplasm</keyword>
<evidence type="ECO:0000313" key="18">
    <source>
        <dbReference type="Proteomes" id="UP000823889"/>
    </source>
</evidence>
<comment type="function">
    <text evidence="16">Catalyzes the phosphorylation of pantothenate (Pan), the first step in CoA biosynthesis.</text>
</comment>